<evidence type="ECO:0000259" key="8">
    <source>
        <dbReference type="PROSITE" id="PS50109"/>
    </source>
</evidence>
<dbReference type="SUPFAM" id="SSF47384">
    <property type="entry name" value="Homodimeric domain of signal transducing histidine kinase"/>
    <property type="match status" value="1"/>
</dbReference>
<dbReference type="Pfam" id="PF00512">
    <property type="entry name" value="HisKA"/>
    <property type="match status" value="1"/>
</dbReference>
<dbReference type="InterPro" id="IPR036097">
    <property type="entry name" value="HisK_dim/P_sf"/>
</dbReference>
<protein>
    <recommendedName>
        <fullName evidence="3">histidine kinase</fullName>
        <ecNumber evidence="3">2.7.13.3</ecNumber>
    </recommendedName>
</protein>
<keyword evidence="4 7" id="KW-0597">Phosphoprotein</keyword>
<dbReference type="FunFam" id="3.30.565.10:FF:000006">
    <property type="entry name" value="Sensor histidine kinase WalK"/>
    <property type="match status" value="1"/>
</dbReference>
<comment type="subcellular location">
    <subcellularLocation>
        <location evidence="2">Cell inner membrane</location>
        <topology evidence="2">Multi-pass membrane protein</topology>
    </subcellularLocation>
</comment>
<dbReference type="Pfam" id="PF00989">
    <property type="entry name" value="PAS"/>
    <property type="match status" value="1"/>
</dbReference>
<accession>A0A556AS62</accession>
<dbReference type="OrthoDB" id="9816309at2"/>
<dbReference type="SMART" id="SM00448">
    <property type="entry name" value="REC"/>
    <property type="match status" value="1"/>
</dbReference>
<dbReference type="InterPro" id="IPR005467">
    <property type="entry name" value="His_kinase_dom"/>
</dbReference>
<dbReference type="CDD" id="cd17580">
    <property type="entry name" value="REC_2_DhkD-like"/>
    <property type="match status" value="1"/>
</dbReference>
<dbReference type="InterPro" id="IPR013767">
    <property type="entry name" value="PAS_fold"/>
</dbReference>
<dbReference type="PROSITE" id="PS50113">
    <property type="entry name" value="PAC"/>
    <property type="match status" value="1"/>
</dbReference>
<dbReference type="NCBIfam" id="TIGR00229">
    <property type="entry name" value="sensory_box"/>
    <property type="match status" value="1"/>
</dbReference>
<dbReference type="PROSITE" id="PS50110">
    <property type="entry name" value="RESPONSE_REGULATORY"/>
    <property type="match status" value="1"/>
</dbReference>
<evidence type="ECO:0000256" key="5">
    <source>
        <dbReference type="ARBA" id="ARBA00022679"/>
    </source>
</evidence>
<name>A0A556AS62_9BURK</name>
<organism evidence="12 13">
    <name type="scientific">Verticiella sediminum</name>
    <dbReference type="NCBI Taxonomy" id="1247510"/>
    <lineage>
        <taxon>Bacteria</taxon>
        <taxon>Pseudomonadati</taxon>
        <taxon>Pseudomonadota</taxon>
        <taxon>Betaproteobacteria</taxon>
        <taxon>Burkholderiales</taxon>
        <taxon>Alcaligenaceae</taxon>
        <taxon>Verticiella</taxon>
    </lineage>
</organism>
<dbReference type="PROSITE" id="PS50109">
    <property type="entry name" value="HIS_KIN"/>
    <property type="match status" value="1"/>
</dbReference>
<proteinExistence type="predicted"/>
<dbReference type="Gene3D" id="3.30.450.20">
    <property type="entry name" value="PAS domain"/>
    <property type="match status" value="1"/>
</dbReference>
<dbReference type="InterPro" id="IPR000700">
    <property type="entry name" value="PAS-assoc_C"/>
</dbReference>
<sequence>MNPKHAPSRSSTPAAHELLSRQLDAGVLILELDAASRVVYATPGLEELLGWDGATECYTQPPERYPQLLSDAAHLLQGGGDTRAELTVGGRTYEVDGRWRRGADGALHALFRFIEIRVPETAPDLMRLAADSTEDYAIFTLDNEGCVTSWNSAAERMFGYAEAQALGRHFSMLFVAEDRVNGVPGDEMRRARDEGRAEGERWLLRADGQRFYCSGVLTPLRNRQLYGYAKIARDLTARKRAEREREVLLRHERIVRARAQAANQLKDEFLAVMSHELKHPLNLIYANAELLTRLPEVQSSALGQRAAQVIQRSVLGQAKIIDDLLDLSRLHTGKLRLAAASVEWRRVVETVVQASRAEAEEQGVTLVLEPGPEVWLNADEVRIEQIVWNLVSNAIKFTPRGGTVAVSVEPAPVADGAPDAPTGAWLKVVDTGRGISPAVLPRLFDMFAQADGLAARRQGGLGIGLALVRQLAELHGGRVQAESAGEGCGATFAVWLPAVSGPGAASGAEAAAESAAAGSLAGVRVLLVDDSVETLEAFHQLLAMEGAVVTAVSTGAQALARARDETYDVIVSDIGMPEMDGHELLARLRGLPGHARSPAVALTGFGRSDDVQRALAAGFRAHLNKPVRIEALLSVLRELVAEGPAHAEDVR</sequence>
<keyword evidence="5" id="KW-0808">Transferase</keyword>
<dbReference type="Gene3D" id="1.10.287.130">
    <property type="match status" value="1"/>
</dbReference>
<dbReference type="SUPFAM" id="SSF55785">
    <property type="entry name" value="PYP-like sensor domain (PAS domain)"/>
    <property type="match status" value="1"/>
</dbReference>
<dbReference type="SMART" id="SM00091">
    <property type="entry name" value="PAS"/>
    <property type="match status" value="2"/>
</dbReference>
<dbReference type="GO" id="GO:0006355">
    <property type="term" value="P:regulation of DNA-templated transcription"/>
    <property type="evidence" value="ECO:0007669"/>
    <property type="project" value="InterPro"/>
</dbReference>
<evidence type="ECO:0000256" key="6">
    <source>
        <dbReference type="ARBA" id="ARBA00022777"/>
    </source>
</evidence>
<dbReference type="Pfam" id="PF02518">
    <property type="entry name" value="HATPase_c"/>
    <property type="match status" value="1"/>
</dbReference>
<dbReference type="SUPFAM" id="SSF55874">
    <property type="entry name" value="ATPase domain of HSP90 chaperone/DNA topoisomerase II/histidine kinase"/>
    <property type="match status" value="1"/>
</dbReference>
<dbReference type="InterPro" id="IPR003661">
    <property type="entry name" value="HisK_dim/P_dom"/>
</dbReference>
<dbReference type="InterPro" id="IPR001789">
    <property type="entry name" value="Sig_transdc_resp-reg_receiver"/>
</dbReference>
<keyword evidence="13" id="KW-1185">Reference proteome</keyword>
<dbReference type="EC" id="2.7.13.3" evidence="3"/>
<feature type="domain" description="Histidine kinase" evidence="8">
    <location>
        <begin position="272"/>
        <end position="500"/>
    </location>
</feature>
<feature type="domain" description="PAC" evidence="11">
    <location>
        <begin position="197"/>
        <end position="247"/>
    </location>
</feature>
<dbReference type="GO" id="GO:0000155">
    <property type="term" value="F:phosphorelay sensor kinase activity"/>
    <property type="evidence" value="ECO:0007669"/>
    <property type="project" value="InterPro"/>
</dbReference>
<dbReference type="RefSeq" id="WP_143948147.1">
    <property type="nucleotide sequence ID" value="NZ_BAABMB010000002.1"/>
</dbReference>
<dbReference type="SMART" id="SM00388">
    <property type="entry name" value="HisKA"/>
    <property type="match status" value="1"/>
</dbReference>
<dbReference type="InterPro" id="IPR000014">
    <property type="entry name" value="PAS"/>
</dbReference>
<dbReference type="SMART" id="SM00387">
    <property type="entry name" value="HATPase_c"/>
    <property type="match status" value="1"/>
</dbReference>
<evidence type="ECO:0000313" key="13">
    <source>
        <dbReference type="Proteomes" id="UP000318405"/>
    </source>
</evidence>
<dbReference type="PANTHER" id="PTHR43047:SF78">
    <property type="entry name" value="SENSORY_REGULATORY PROTEIN RPFC"/>
    <property type="match status" value="1"/>
</dbReference>
<dbReference type="CDD" id="cd16922">
    <property type="entry name" value="HATPase_EvgS-ArcB-TorS-like"/>
    <property type="match status" value="1"/>
</dbReference>
<dbReference type="InterPro" id="IPR011006">
    <property type="entry name" value="CheY-like_superfamily"/>
</dbReference>
<dbReference type="CDD" id="cd00130">
    <property type="entry name" value="PAS"/>
    <property type="match status" value="1"/>
</dbReference>
<dbReference type="PANTHER" id="PTHR43047">
    <property type="entry name" value="TWO-COMPONENT HISTIDINE PROTEIN KINASE"/>
    <property type="match status" value="1"/>
</dbReference>
<dbReference type="PRINTS" id="PR00344">
    <property type="entry name" value="BCTRLSENSOR"/>
</dbReference>
<evidence type="ECO:0000256" key="7">
    <source>
        <dbReference type="PROSITE-ProRule" id="PRU00169"/>
    </source>
</evidence>
<dbReference type="Proteomes" id="UP000318405">
    <property type="component" value="Unassembled WGS sequence"/>
</dbReference>
<evidence type="ECO:0000259" key="9">
    <source>
        <dbReference type="PROSITE" id="PS50110"/>
    </source>
</evidence>
<dbReference type="PROSITE" id="PS50112">
    <property type="entry name" value="PAS"/>
    <property type="match status" value="1"/>
</dbReference>
<dbReference type="Gene3D" id="3.40.50.2300">
    <property type="match status" value="1"/>
</dbReference>
<dbReference type="InterPro" id="IPR036890">
    <property type="entry name" value="HATPase_C_sf"/>
</dbReference>
<dbReference type="InterPro" id="IPR003594">
    <property type="entry name" value="HATPase_dom"/>
</dbReference>
<comment type="caution">
    <text evidence="12">The sequence shown here is derived from an EMBL/GenBank/DDBJ whole genome shotgun (WGS) entry which is preliminary data.</text>
</comment>
<dbReference type="EMBL" id="VLTJ01000020">
    <property type="protein sequence ID" value="TSH95801.1"/>
    <property type="molecule type" value="Genomic_DNA"/>
</dbReference>
<dbReference type="Gene3D" id="3.30.565.10">
    <property type="entry name" value="Histidine kinase-like ATPase, C-terminal domain"/>
    <property type="match status" value="1"/>
</dbReference>
<evidence type="ECO:0000313" key="12">
    <source>
        <dbReference type="EMBL" id="TSH95801.1"/>
    </source>
</evidence>
<dbReference type="GO" id="GO:0005886">
    <property type="term" value="C:plasma membrane"/>
    <property type="evidence" value="ECO:0007669"/>
    <property type="project" value="UniProtKB-SubCell"/>
</dbReference>
<evidence type="ECO:0000256" key="1">
    <source>
        <dbReference type="ARBA" id="ARBA00000085"/>
    </source>
</evidence>
<dbReference type="CDD" id="cd00082">
    <property type="entry name" value="HisKA"/>
    <property type="match status" value="1"/>
</dbReference>
<dbReference type="Pfam" id="PF00072">
    <property type="entry name" value="Response_reg"/>
    <property type="match status" value="1"/>
</dbReference>
<evidence type="ECO:0000256" key="2">
    <source>
        <dbReference type="ARBA" id="ARBA00004429"/>
    </source>
</evidence>
<dbReference type="SUPFAM" id="SSF52172">
    <property type="entry name" value="CheY-like"/>
    <property type="match status" value="1"/>
</dbReference>
<dbReference type="InterPro" id="IPR004358">
    <property type="entry name" value="Sig_transdc_His_kin-like_C"/>
</dbReference>
<gene>
    <name evidence="12" type="ORF">FOZ76_10440</name>
</gene>
<dbReference type="AlphaFoldDB" id="A0A556AS62"/>
<feature type="modified residue" description="4-aspartylphosphate" evidence="7">
    <location>
        <position position="573"/>
    </location>
</feature>
<comment type="catalytic activity">
    <reaction evidence="1">
        <text>ATP + protein L-histidine = ADP + protein N-phospho-L-histidine.</text>
        <dbReference type="EC" id="2.7.13.3"/>
    </reaction>
</comment>
<keyword evidence="6" id="KW-0418">Kinase</keyword>
<feature type="domain" description="Response regulatory" evidence="9">
    <location>
        <begin position="524"/>
        <end position="640"/>
    </location>
</feature>
<reference evidence="12 13" key="1">
    <citation type="submission" date="2019-07" db="EMBL/GenBank/DDBJ databases">
        <title>Qingshengfaniella alkalisoli gen. nov., sp. nov., isolated from saline soil.</title>
        <authorList>
            <person name="Xu L."/>
            <person name="Huang X.-X."/>
            <person name="Sun J.-Q."/>
        </authorList>
    </citation>
    <scope>NUCLEOTIDE SEQUENCE [LARGE SCALE GENOMIC DNA]</scope>
    <source>
        <strain evidence="12 13">DSM 27279</strain>
    </source>
</reference>
<evidence type="ECO:0000259" key="11">
    <source>
        <dbReference type="PROSITE" id="PS50113"/>
    </source>
</evidence>
<dbReference type="InterPro" id="IPR035965">
    <property type="entry name" value="PAS-like_dom_sf"/>
</dbReference>
<evidence type="ECO:0000256" key="3">
    <source>
        <dbReference type="ARBA" id="ARBA00012438"/>
    </source>
</evidence>
<evidence type="ECO:0000259" key="10">
    <source>
        <dbReference type="PROSITE" id="PS50112"/>
    </source>
</evidence>
<feature type="domain" description="PAS" evidence="10">
    <location>
        <begin position="122"/>
        <end position="195"/>
    </location>
</feature>
<evidence type="ECO:0000256" key="4">
    <source>
        <dbReference type="ARBA" id="ARBA00022553"/>
    </source>
</evidence>